<dbReference type="InterPro" id="IPR036812">
    <property type="entry name" value="NAD(P)_OxRdtase_dom_sf"/>
</dbReference>
<dbReference type="STRING" id="675824.A0A1E3Q6V7"/>
<keyword evidence="2" id="KW-1185">Reference proteome</keyword>
<dbReference type="AlphaFoldDB" id="A0A1E3Q6V7"/>
<evidence type="ECO:0000313" key="2">
    <source>
        <dbReference type="Proteomes" id="UP000094385"/>
    </source>
</evidence>
<dbReference type="EMBL" id="KV454293">
    <property type="protein sequence ID" value="ODQ73423.1"/>
    <property type="molecule type" value="Genomic_DNA"/>
</dbReference>
<evidence type="ECO:0000313" key="1">
    <source>
        <dbReference type="EMBL" id="ODQ73423.1"/>
    </source>
</evidence>
<proteinExistence type="predicted"/>
<evidence type="ECO:0008006" key="3">
    <source>
        <dbReference type="Google" id="ProtNLM"/>
    </source>
</evidence>
<gene>
    <name evidence="1" type="ORF">LIPSTDRAFT_103965</name>
</gene>
<dbReference type="SUPFAM" id="SSF51430">
    <property type="entry name" value="NAD(P)-linked oxidoreductase"/>
    <property type="match status" value="1"/>
</dbReference>
<dbReference type="Gene3D" id="3.20.20.100">
    <property type="entry name" value="NADP-dependent oxidoreductase domain"/>
    <property type="match status" value="1"/>
</dbReference>
<reference evidence="1 2" key="1">
    <citation type="journal article" date="2016" name="Proc. Natl. Acad. Sci. U.S.A.">
        <title>Comparative genomics of biotechnologically important yeasts.</title>
        <authorList>
            <person name="Riley R."/>
            <person name="Haridas S."/>
            <person name="Wolfe K.H."/>
            <person name="Lopes M.R."/>
            <person name="Hittinger C.T."/>
            <person name="Goeker M."/>
            <person name="Salamov A.A."/>
            <person name="Wisecaver J.H."/>
            <person name="Long T.M."/>
            <person name="Calvey C.H."/>
            <person name="Aerts A.L."/>
            <person name="Barry K.W."/>
            <person name="Choi C."/>
            <person name="Clum A."/>
            <person name="Coughlan A.Y."/>
            <person name="Deshpande S."/>
            <person name="Douglass A.P."/>
            <person name="Hanson S.J."/>
            <person name="Klenk H.-P."/>
            <person name="LaButti K.M."/>
            <person name="Lapidus A."/>
            <person name="Lindquist E.A."/>
            <person name="Lipzen A.M."/>
            <person name="Meier-Kolthoff J.P."/>
            <person name="Ohm R.A."/>
            <person name="Otillar R.P."/>
            <person name="Pangilinan J.L."/>
            <person name="Peng Y."/>
            <person name="Rokas A."/>
            <person name="Rosa C.A."/>
            <person name="Scheuner C."/>
            <person name="Sibirny A.A."/>
            <person name="Slot J.C."/>
            <person name="Stielow J.B."/>
            <person name="Sun H."/>
            <person name="Kurtzman C.P."/>
            <person name="Blackwell M."/>
            <person name="Grigoriev I.V."/>
            <person name="Jeffries T.W."/>
        </authorList>
    </citation>
    <scope>NUCLEOTIDE SEQUENCE [LARGE SCALE GENOMIC DNA]</scope>
    <source>
        <strain evidence="1 2">NRRL Y-11557</strain>
    </source>
</reference>
<organism evidence="1 2">
    <name type="scientific">Lipomyces starkeyi NRRL Y-11557</name>
    <dbReference type="NCBI Taxonomy" id="675824"/>
    <lineage>
        <taxon>Eukaryota</taxon>
        <taxon>Fungi</taxon>
        <taxon>Dikarya</taxon>
        <taxon>Ascomycota</taxon>
        <taxon>Saccharomycotina</taxon>
        <taxon>Lipomycetes</taxon>
        <taxon>Lipomycetales</taxon>
        <taxon>Lipomycetaceae</taxon>
        <taxon>Lipomyces</taxon>
    </lineage>
</organism>
<protein>
    <recommendedName>
        <fullName evidence="3">NADP-dependent oxidoreductase domain-containing protein</fullName>
    </recommendedName>
</protein>
<name>A0A1E3Q6V7_LIPST</name>
<accession>A0A1E3Q6V7</accession>
<dbReference type="OrthoDB" id="37537at2759"/>
<dbReference type="Proteomes" id="UP000094385">
    <property type="component" value="Unassembled WGS sequence"/>
</dbReference>
<sequence>MIAIPGTTRAKRLEENWAARDIDLTEEEMVEIRRIIDSVKPPGNRYAPAQQAMVGH</sequence>